<protein>
    <recommendedName>
        <fullName evidence="3">Peptidase S1 domain-containing protein</fullName>
    </recommendedName>
</protein>
<evidence type="ECO:0008006" key="3">
    <source>
        <dbReference type="Google" id="ProtNLM"/>
    </source>
</evidence>
<evidence type="ECO:0000313" key="1">
    <source>
        <dbReference type="EMBL" id="OOZ35399.1"/>
    </source>
</evidence>
<sequence length="126" mass="13115">MSVDDGFTHALGYSYSDDPNFMYCAEDMTTEEAASINYTNWWLPSCGLSGGSSGGPRVQPMDTETGSGPVISVNSWGYTSSPGMAGPKLTSGSSTADCLFVIATSQSPFESVPTSDGDAGIKQSFP</sequence>
<keyword evidence="2" id="KW-1185">Reference proteome</keyword>
<evidence type="ECO:0000313" key="2">
    <source>
        <dbReference type="Proteomes" id="UP000190896"/>
    </source>
</evidence>
<accession>A0A1T2KRB3</accession>
<name>A0A1T2KRB3_9GAMM</name>
<gene>
    <name evidence="1" type="ORF">BOW51_11385</name>
</gene>
<dbReference type="Proteomes" id="UP000190896">
    <property type="component" value="Unassembled WGS sequence"/>
</dbReference>
<proteinExistence type="predicted"/>
<dbReference type="AlphaFoldDB" id="A0A1T2KRB3"/>
<dbReference type="Gene3D" id="2.40.10.10">
    <property type="entry name" value="Trypsin-like serine proteases"/>
    <property type="match status" value="1"/>
</dbReference>
<dbReference type="InterPro" id="IPR043504">
    <property type="entry name" value="Peptidase_S1_PA_chymotrypsin"/>
</dbReference>
<dbReference type="EMBL" id="MPRJ01000093">
    <property type="protein sequence ID" value="OOZ35399.1"/>
    <property type="molecule type" value="Genomic_DNA"/>
</dbReference>
<organism evidence="1 2">
    <name type="scientific">Solemya velesiana gill symbiont</name>
    <dbReference type="NCBI Taxonomy" id="1918948"/>
    <lineage>
        <taxon>Bacteria</taxon>
        <taxon>Pseudomonadati</taxon>
        <taxon>Pseudomonadota</taxon>
        <taxon>Gammaproteobacteria</taxon>
        <taxon>sulfur-oxidizing symbionts</taxon>
    </lineage>
</organism>
<comment type="caution">
    <text evidence="1">The sequence shown here is derived from an EMBL/GenBank/DDBJ whole genome shotgun (WGS) entry which is preliminary data.</text>
</comment>
<reference evidence="1 2" key="1">
    <citation type="submission" date="2016-11" db="EMBL/GenBank/DDBJ databases">
        <title>Mixed transmission modes and dynamic genome evolution in an obligate animal-bacterial symbiosis.</title>
        <authorList>
            <person name="Russell S.L."/>
            <person name="Corbett-Detig R.B."/>
            <person name="Cavanaugh C.M."/>
        </authorList>
    </citation>
    <scope>NUCLEOTIDE SEQUENCE [LARGE SCALE GENOMIC DNA]</scope>
    <source>
        <strain evidence="1">Se-Cadez</strain>
    </source>
</reference>